<keyword evidence="7" id="KW-1015">Disulfide bond</keyword>
<evidence type="ECO:0000256" key="9">
    <source>
        <dbReference type="SAM" id="MobiDB-lite"/>
    </source>
</evidence>
<sequence length="227" mass="25874">MAEDKETKHGGHKNGRKGGPSGTSFFTWFMVIALLGVWTSVAVVWFDLVDYEEVLAKAKDFRYNLSEVLQGKLGIYDADGDGDFDVDDAKVLLEGPSGVAKRKTKAKVKELTKEELKKEKEKLESRKESKNEERKKGKKEKEDDRKVKKIADADLSRKESPKGKKDREKEKVDLEKSAKTKENRKKSTNIKDVSSKMASRDKDDRKESRSSTRYAHLTKGSPQKRNY</sequence>
<keyword evidence="13" id="KW-1185">Reference proteome</keyword>
<dbReference type="InterPro" id="IPR039038">
    <property type="entry name" value="ASPH"/>
</dbReference>
<dbReference type="Bgee" id="ENSPANG00000008510">
    <property type="expression patterns" value="Expressed in perirenal fat and 66 other cell types or tissues"/>
</dbReference>
<dbReference type="GO" id="GO:0033017">
    <property type="term" value="C:sarcoplasmic reticulum membrane"/>
    <property type="evidence" value="ECO:0007669"/>
    <property type="project" value="UniProtKB-SubCell"/>
</dbReference>
<evidence type="ECO:0000256" key="4">
    <source>
        <dbReference type="ARBA" id="ARBA00022951"/>
    </source>
</evidence>
<name>A0A2I3MLG2_PAPAN</name>
<feature type="domain" description="Aspartyl beta-hydroxylase/Triadin" evidence="11">
    <location>
        <begin position="14"/>
        <end position="94"/>
    </location>
</feature>
<feature type="transmembrane region" description="Helical" evidence="10">
    <location>
        <begin position="25"/>
        <end position="49"/>
    </location>
</feature>
<dbReference type="GO" id="GO:0062101">
    <property type="term" value="F:peptidyl-aspartic acid 3-dioxygenase activity"/>
    <property type="evidence" value="ECO:0007669"/>
    <property type="project" value="InterPro"/>
</dbReference>
<dbReference type="ExpressionAtlas" id="A0A2I3MLG2">
    <property type="expression patterns" value="baseline"/>
</dbReference>
<keyword evidence="8" id="KW-0325">Glycoprotein</keyword>
<dbReference type="RefSeq" id="XP_009211367.2">
    <property type="nucleotide sequence ID" value="XM_009213103.4"/>
</dbReference>
<keyword evidence="5 10" id="KW-1133">Transmembrane helix</keyword>
<dbReference type="GeneID" id="101012983"/>
<evidence type="ECO:0000256" key="7">
    <source>
        <dbReference type="ARBA" id="ARBA00023157"/>
    </source>
</evidence>
<evidence type="ECO:0000256" key="1">
    <source>
        <dbReference type="ARBA" id="ARBA00004157"/>
    </source>
</evidence>
<keyword evidence="4" id="KW-0703">Sarcoplasmic reticulum</keyword>
<dbReference type="CTD" id="444"/>
<reference evidence="12" key="3">
    <citation type="submission" date="2025-09" db="UniProtKB">
        <authorList>
            <consortium name="Ensembl"/>
        </authorList>
    </citation>
    <scope>IDENTIFICATION</scope>
</reference>
<organism evidence="12 13">
    <name type="scientific">Papio anubis</name>
    <name type="common">Olive baboon</name>
    <dbReference type="NCBI Taxonomy" id="9555"/>
    <lineage>
        <taxon>Eukaryota</taxon>
        <taxon>Metazoa</taxon>
        <taxon>Chordata</taxon>
        <taxon>Craniata</taxon>
        <taxon>Vertebrata</taxon>
        <taxon>Euteleostomi</taxon>
        <taxon>Mammalia</taxon>
        <taxon>Eutheria</taxon>
        <taxon>Euarchontoglires</taxon>
        <taxon>Primates</taxon>
        <taxon>Haplorrhini</taxon>
        <taxon>Catarrhini</taxon>
        <taxon>Cercopithecidae</taxon>
        <taxon>Cercopithecinae</taxon>
        <taxon>Papio</taxon>
    </lineage>
</organism>
<dbReference type="PANTHER" id="PTHR12366">
    <property type="entry name" value="ASPARTYL/ASPARAGINYL BETA-HYDROXYLASE"/>
    <property type="match status" value="1"/>
</dbReference>
<evidence type="ECO:0000256" key="10">
    <source>
        <dbReference type="SAM" id="Phobius"/>
    </source>
</evidence>
<dbReference type="Proteomes" id="UP000028761">
    <property type="component" value="Chromosome 8"/>
</dbReference>
<feature type="compositionally biased region" description="Basic and acidic residues" evidence="9">
    <location>
        <begin position="198"/>
        <end position="210"/>
    </location>
</feature>
<evidence type="ECO:0000256" key="3">
    <source>
        <dbReference type="ARBA" id="ARBA00022692"/>
    </source>
</evidence>
<reference evidence="12" key="2">
    <citation type="submission" date="2025-08" db="UniProtKB">
        <authorList>
            <consortium name="Ensembl"/>
        </authorList>
    </citation>
    <scope>IDENTIFICATION</scope>
</reference>
<dbReference type="AlphaFoldDB" id="A0A2I3MLG2"/>
<dbReference type="Ensembl" id="ENSPANT00000050800.2">
    <property type="protein sequence ID" value="ENSPANP00000036608.2"/>
    <property type="gene ID" value="ENSPANG00000008510.3"/>
</dbReference>
<dbReference type="PANTHER" id="PTHR12366:SF29">
    <property type="entry name" value="ASPARTYL BETA-HYDROXYLASE, ISOFORM L"/>
    <property type="match status" value="1"/>
</dbReference>
<keyword evidence="2" id="KW-0597">Phosphoprotein</keyword>
<evidence type="ECO:0000256" key="8">
    <source>
        <dbReference type="ARBA" id="ARBA00023180"/>
    </source>
</evidence>
<accession>A0A2I3MLG2</accession>
<evidence type="ECO:0000256" key="2">
    <source>
        <dbReference type="ARBA" id="ARBA00022553"/>
    </source>
</evidence>
<feature type="region of interest" description="Disordered" evidence="9">
    <location>
        <begin position="117"/>
        <end position="227"/>
    </location>
</feature>
<evidence type="ECO:0000313" key="12">
    <source>
        <dbReference type="Ensembl" id="ENSPANP00000036608.2"/>
    </source>
</evidence>
<dbReference type="Pfam" id="PF05279">
    <property type="entry name" value="Asp-B-Hydro_N"/>
    <property type="match status" value="1"/>
</dbReference>
<protein>
    <submittedName>
        <fullName evidence="12">Aspartate beta-hydroxylase</fullName>
    </submittedName>
</protein>
<proteinExistence type="predicted"/>
<gene>
    <name evidence="12" type="primary">ASPH</name>
</gene>
<evidence type="ECO:0000256" key="5">
    <source>
        <dbReference type="ARBA" id="ARBA00022989"/>
    </source>
</evidence>
<reference evidence="12 13" key="1">
    <citation type="submission" date="2012-03" db="EMBL/GenBank/DDBJ databases">
        <title>Whole Genome Assembly of Papio anubis.</title>
        <authorList>
            <person name="Liu Y.L."/>
            <person name="Abraham K.A."/>
            <person name="Akbar H.A."/>
            <person name="Ali S.A."/>
            <person name="Anosike U.A."/>
            <person name="Aqrawi P.A."/>
            <person name="Arias F.A."/>
            <person name="Attaway T.A."/>
            <person name="Awwad R.A."/>
            <person name="Babu C.B."/>
            <person name="Bandaranaike D.B."/>
            <person name="Battles P.B."/>
            <person name="Bell A.B."/>
            <person name="Beltran B.B."/>
            <person name="Berhane-Mersha D.B."/>
            <person name="Bess C.B."/>
            <person name="Bickham C.B."/>
            <person name="Bolden T.B."/>
            <person name="Carter K.C."/>
            <person name="Chau D.C."/>
            <person name="Chavez A.C."/>
            <person name="Clerc-Blankenburg K.C."/>
            <person name="Coyle M.C."/>
            <person name="Dao M.D."/>
            <person name="Davila M.L.D."/>
            <person name="Davy-Carroll L.D."/>
            <person name="Denson S.D."/>
            <person name="Dinh H.D."/>
            <person name="Fernandez S.F."/>
            <person name="Fernando P.F."/>
            <person name="Forbes L.F."/>
            <person name="Francis C.F."/>
            <person name="Francisco L.F."/>
            <person name="Fu Q.F."/>
            <person name="Garcia-Iii R.G."/>
            <person name="Garrett T.G."/>
            <person name="Gross S.G."/>
            <person name="Gubbala S.G."/>
            <person name="Hirani K.H."/>
            <person name="Hogues M.H."/>
            <person name="Hollins B.H."/>
            <person name="Jackson L.J."/>
            <person name="Javaid M.J."/>
            <person name="Jhangiani S.J."/>
            <person name="Johnson A.J."/>
            <person name="Johnson B.J."/>
            <person name="Jones J.J."/>
            <person name="Joshi V.J."/>
            <person name="Kalu J.K."/>
            <person name="Khan N.K."/>
            <person name="Korchina V.K."/>
            <person name="Kovar C.K."/>
            <person name="Lago L.L."/>
            <person name="Lara F.L."/>
            <person name="Le T.-K.L."/>
            <person name="Lee S.L."/>
            <person name="Legall-Iii F.L."/>
            <person name="Lemon S.L."/>
            <person name="Liu J.L."/>
            <person name="Liu Y.-S.L."/>
            <person name="Liyanage D.L."/>
            <person name="Lopez J.L."/>
            <person name="Lorensuhewa L.L."/>
            <person name="Mata R.M."/>
            <person name="Mathew T.M."/>
            <person name="Mercado C.M."/>
            <person name="Mercado I.M."/>
            <person name="Morales K.M."/>
            <person name="Morgan M.M."/>
            <person name="Munidasa M.M."/>
            <person name="Ngo D.N."/>
            <person name="Nguyen L.N."/>
            <person name="Nguyen T.N."/>
            <person name="Nguyen N.N."/>
            <person name="Obregon M.O."/>
            <person name="Okwuonu G.O."/>
            <person name="Ongeri F.O."/>
            <person name="Onwere C.O."/>
            <person name="Osifeso I.O."/>
            <person name="Parra A.P."/>
            <person name="Patil S.P."/>
            <person name="Perez A.P."/>
            <person name="Perez Y.P."/>
            <person name="Pham C.P."/>
            <person name="Pu L.-L.P."/>
            <person name="Puazo M.P."/>
            <person name="Quiroz J.Q."/>
            <person name="Rouhana J.R."/>
            <person name="Ruiz M.R."/>
            <person name="Ruiz S.-J.R."/>
            <person name="Saada N.S."/>
            <person name="Santibanez J.S."/>
            <person name="Scheel M.S."/>
            <person name="Schneider B.S."/>
            <person name="Simmons D.S."/>
            <person name="Sisson I.S."/>
            <person name="Tang L.-Y.T."/>
            <person name="Thornton R.T."/>
            <person name="Tisius J.T."/>
            <person name="Toledanes G.T."/>
            <person name="Trejos Z.T."/>
            <person name="Usmani K.U."/>
            <person name="Varghese R.V."/>
            <person name="Vattathil S.V."/>
            <person name="Vee V.V."/>
            <person name="Walker D.W."/>
            <person name="Weissenberger G.W."/>
            <person name="White C.W."/>
            <person name="Williams A.W."/>
            <person name="Woodworth J.W."/>
            <person name="Wright R.W."/>
            <person name="Zhu Y.Z."/>
            <person name="Han Y.H."/>
            <person name="Newsham I.N."/>
            <person name="Nazareth L.N."/>
            <person name="Worley K.W."/>
            <person name="Muzny D.M."/>
            <person name="Rogers J.R."/>
            <person name="Gibbs R.G."/>
        </authorList>
    </citation>
    <scope>NUCLEOTIDE SEQUENCE [LARGE SCALE GENOMIC DNA]</scope>
</reference>
<evidence type="ECO:0000259" key="11">
    <source>
        <dbReference type="Pfam" id="PF05279"/>
    </source>
</evidence>
<evidence type="ECO:0000313" key="13">
    <source>
        <dbReference type="Proteomes" id="UP000028761"/>
    </source>
</evidence>
<keyword evidence="3 10" id="KW-0812">Transmembrane</keyword>
<feature type="compositionally biased region" description="Basic and acidic residues" evidence="9">
    <location>
        <begin position="117"/>
        <end position="181"/>
    </location>
</feature>
<evidence type="ECO:0000256" key="6">
    <source>
        <dbReference type="ARBA" id="ARBA00023136"/>
    </source>
</evidence>
<dbReference type="InterPro" id="IPR007943">
    <property type="entry name" value="Asp-B-hydro/Triadin_dom"/>
</dbReference>
<keyword evidence="6 10" id="KW-0472">Membrane</keyword>
<comment type="subcellular location">
    <subcellularLocation>
        <location evidence="1">Sarcoplasmic reticulum membrane</location>
        <topology evidence="1">Single-pass type II membrane protein</topology>
    </subcellularLocation>
</comment>
<dbReference type="GeneTree" id="ENSGT00940000156304"/>